<organism evidence="1 2">
    <name type="scientific">Pseudomonas phage PaBG</name>
    <dbReference type="NCBI Taxonomy" id="1335230"/>
    <lineage>
        <taxon>Viruses</taxon>
        <taxon>Duplodnaviria</taxon>
        <taxon>Heunggongvirae</taxon>
        <taxon>Uroviricota</taxon>
        <taxon>Caudoviricetes</taxon>
        <taxon>Baikalvirus</taxon>
        <taxon>Baikalvirus PaBG</taxon>
    </lineage>
</organism>
<protein>
    <submittedName>
        <fullName evidence="1">Uncharacterized protein</fullName>
    </submittedName>
</protein>
<evidence type="ECO:0000313" key="1">
    <source>
        <dbReference type="EMBL" id="AGS81907.1"/>
    </source>
</evidence>
<sequence>MEYEQPHYKTEFHAAAYTPNIEWGVVMDGGVPKLLGIPCEVNEGLAEAYMKISRQIDEEEKRIGAQLVRYHPVIELMAEDPTQPVPTSGVYFLVTVHVSLED</sequence>
<dbReference type="RefSeq" id="YP_008433354.1">
    <property type="nucleotide sequence ID" value="NC_022096.1"/>
</dbReference>
<keyword evidence="2" id="KW-1185">Reference proteome</keyword>
<evidence type="ECO:0000313" key="2">
    <source>
        <dbReference type="Proteomes" id="UP000015545"/>
    </source>
</evidence>
<name>S5VV17_9CAUD</name>
<dbReference type="GeneID" id="16574709"/>
<dbReference type="Proteomes" id="UP000015545">
    <property type="component" value="Segment"/>
</dbReference>
<gene>
    <name evidence="1" type="ORF">PaBG_00023</name>
</gene>
<reference evidence="1 2" key="1">
    <citation type="journal article" date="2014" name="Genome Announc.">
        <title>Complete Genome Sequence of the Novel Giant Pseudomonas Phage PaBG.</title>
        <authorList>
            <person name="Sykilinda N.N."/>
            <person name="Bondar A.A."/>
            <person name="Gorshkova A.S."/>
            <person name="Kurochkina L.P."/>
            <person name="Kulikov E.E."/>
            <person name="Shneider M.M."/>
            <person name="Kadykov V.A."/>
            <person name="Solovjeva N.V."/>
            <person name="Kabilov M.R."/>
            <person name="Mesyanzhinov V.V."/>
            <person name="Vlassov V.V."/>
            <person name="Drukker V.V."/>
            <person name="Miroshnikov K.A."/>
        </authorList>
    </citation>
    <scope>NUCLEOTIDE SEQUENCE [LARGE SCALE GENOMIC DNA]</scope>
</reference>
<dbReference type="EMBL" id="KF147891">
    <property type="protein sequence ID" value="AGS81907.1"/>
    <property type="molecule type" value="Genomic_DNA"/>
</dbReference>
<dbReference type="KEGG" id="vg:16574709"/>
<proteinExistence type="predicted"/>
<accession>S5VV17</accession>